<dbReference type="KEGG" id="ahel:Q31a_29880"/>
<reference evidence="1 2" key="1">
    <citation type="submission" date="2019-02" db="EMBL/GenBank/DDBJ databases">
        <title>Deep-cultivation of Planctomycetes and their phenomic and genomic characterization uncovers novel biology.</title>
        <authorList>
            <person name="Wiegand S."/>
            <person name="Jogler M."/>
            <person name="Boedeker C."/>
            <person name="Pinto D."/>
            <person name="Vollmers J."/>
            <person name="Rivas-Marin E."/>
            <person name="Kohn T."/>
            <person name="Peeters S.H."/>
            <person name="Heuer A."/>
            <person name="Rast P."/>
            <person name="Oberbeckmann S."/>
            <person name="Bunk B."/>
            <person name="Jeske O."/>
            <person name="Meyerdierks A."/>
            <person name="Storesund J.E."/>
            <person name="Kallscheuer N."/>
            <person name="Luecker S."/>
            <person name="Lage O.M."/>
            <person name="Pohl T."/>
            <person name="Merkel B.J."/>
            <person name="Hornburger P."/>
            <person name="Mueller R.-W."/>
            <person name="Bruemmer F."/>
            <person name="Labrenz M."/>
            <person name="Spormann A.M."/>
            <person name="Op den Camp H."/>
            <person name="Overmann J."/>
            <person name="Amann R."/>
            <person name="Jetten M.S.M."/>
            <person name="Mascher T."/>
            <person name="Medema M.H."/>
            <person name="Devos D.P."/>
            <person name="Kaster A.-K."/>
            <person name="Ovreas L."/>
            <person name="Rohde M."/>
            <person name="Galperin M.Y."/>
            <person name="Jogler C."/>
        </authorList>
    </citation>
    <scope>NUCLEOTIDE SEQUENCE [LARGE SCALE GENOMIC DNA]</scope>
    <source>
        <strain evidence="1 2">Q31a</strain>
    </source>
</reference>
<proteinExistence type="predicted"/>
<keyword evidence="2" id="KW-1185">Reference proteome</keyword>
<evidence type="ECO:0000313" key="2">
    <source>
        <dbReference type="Proteomes" id="UP000318017"/>
    </source>
</evidence>
<dbReference type="AlphaFoldDB" id="A0A518G7V5"/>
<organism evidence="1 2">
    <name type="scientific">Aureliella helgolandensis</name>
    <dbReference type="NCBI Taxonomy" id="2527968"/>
    <lineage>
        <taxon>Bacteria</taxon>
        <taxon>Pseudomonadati</taxon>
        <taxon>Planctomycetota</taxon>
        <taxon>Planctomycetia</taxon>
        <taxon>Pirellulales</taxon>
        <taxon>Pirellulaceae</taxon>
        <taxon>Aureliella</taxon>
    </lineage>
</organism>
<dbReference type="EMBL" id="CP036298">
    <property type="protein sequence ID" value="QDV24668.1"/>
    <property type="molecule type" value="Genomic_DNA"/>
</dbReference>
<name>A0A518G7V5_9BACT</name>
<gene>
    <name evidence="1" type="ORF">Q31a_29880</name>
</gene>
<evidence type="ECO:0000313" key="1">
    <source>
        <dbReference type="EMBL" id="QDV24668.1"/>
    </source>
</evidence>
<accession>A0A518G7V5</accession>
<protein>
    <submittedName>
        <fullName evidence="1">Uncharacterized protein</fullName>
    </submittedName>
</protein>
<dbReference type="Proteomes" id="UP000318017">
    <property type="component" value="Chromosome"/>
</dbReference>
<sequence>MDLLFCTHAPLSLLFGIPSIAIQTDAVWDNYPLGKGGDTPGPWERSRMSCIFLALFGMSLAEC</sequence>